<keyword evidence="2" id="KW-0812">Transmembrane</keyword>
<name>A0A6A3CUT3_HIBSY</name>
<evidence type="ECO:0008006" key="5">
    <source>
        <dbReference type="Google" id="ProtNLM"/>
    </source>
</evidence>
<dbReference type="EMBL" id="VEPZ02000116">
    <property type="protein sequence ID" value="KAE8733315.1"/>
    <property type="molecule type" value="Genomic_DNA"/>
</dbReference>
<accession>A0A6A3CUT3</accession>
<dbReference type="Gene3D" id="1.25.40.10">
    <property type="entry name" value="Tetratricopeptide repeat domain"/>
    <property type="match status" value="1"/>
</dbReference>
<dbReference type="AlphaFoldDB" id="A0A6A3CUT3"/>
<comment type="caution">
    <text evidence="3">The sequence shown here is derived from an EMBL/GenBank/DDBJ whole genome shotgun (WGS) entry which is preliminary data.</text>
</comment>
<evidence type="ECO:0000256" key="2">
    <source>
        <dbReference type="SAM" id="Phobius"/>
    </source>
</evidence>
<dbReference type="PANTHER" id="PTHR47926:SF382">
    <property type="entry name" value="PENTACOTRIPEPTIDE-REPEAT REGION OF PRORP DOMAIN-CONTAINING PROTEIN"/>
    <property type="match status" value="1"/>
</dbReference>
<feature type="transmembrane region" description="Helical" evidence="2">
    <location>
        <begin position="172"/>
        <end position="192"/>
    </location>
</feature>
<dbReference type="InterPro" id="IPR046960">
    <property type="entry name" value="PPR_At4g14850-like_plant"/>
</dbReference>
<evidence type="ECO:0000256" key="1">
    <source>
        <dbReference type="ARBA" id="ARBA00022737"/>
    </source>
</evidence>
<dbReference type="Proteomes" id="UP000436088">
    <property type="component" value="Unassembled WGS sequence"/>
</dbReference>
<evidence type="ECO:0000313" key="4">
    <source>
        <dbReference type="Proteomes" id="UP000436088"/>
    </source>
</evidence>
<keyword evidence="4" id="KW-1185">Reference proteome</keyword>
<dbReference type="Pfam" id="PF01535">
    <property type="entry name" value="PPR"/>
    <property type="match status" value="2"/>
</dbReference>
<dbReference type="GO" id="GO:0009451">
    <property type="term" value="P:RNA modification"/>
    <property type="evidence" value="ECO:0007669"/>
    <property type="project" value="InterPro"/>
</dbReference>
<dbReference type="PANTHER" id="PTHR47926">
    <property type="entry name" value="PENTATRICOPEPTIDE REPEAT-CONTAINING PROTEIN"/>
    <property type="match status" value="1"/>
</dbReference>
<gene>
    <name evidence="3" type="ORF">F3Y22_tig00001349pilonHSYRG00082</name>
</gene>
<keyword evidence="2" id="KW-1133">Transmembrane helix</keyword>
<keyword evidence="2" id="KW-0472">Membrane</keyword>
<organism evidence="3 4">
    <name type="scientific">Hibiscus syriacus</name>
    <name type="common">Rose of Sharon</name>
    <dbReference type="NCBI Taxonomy" id="106335"/>
    <lineage>
        <taxon>Eukaryota</taxon>
        <taxon>Viridiplantae</taxon>
        <taxon>Streptophyta</taxon>
        <taxon>Embryophyta</taxon>
        <taxon>Tracheophyta</taxon>
        <taxon>Spermatophyta</taxon>
        <taxon>Magnoliopsida</taxon>
        <taxon>eudicotyledons</taxon>
        <taxon>Gunneridae</taxon>
        <taxon>Pentapetalae</taxon>
        <taxon>rosids</taxon>
        <taxon>malvids</taxon>
        <taxon>Malvales</taxon>
        <taxon>Malvaceae</taxon>
        <taxon>Malvoideae</taxon>
        <taxon>Hibiscus</taxon>
    </lineage>
</organism>
<reference evidence="3" key="1">
    <citation type="submission" date="2019-09" db="EMBL/GenBank/DDBJ databases">
        <title>Draft genome information of white flower Hibiscus syriacus.</title>
        <authorList>
            <person name="Kim Y.-M."/>
        </authorList>
    </citation>
    <scope>NUCLEOTIDE SEQUENCE [LARGE SCALE GENOMIC DNA]</scope>
    <source>
        <strain evidence="3">YM2019G1</strain>
    </source>
</reference>
<sequence length="197" mass="21736">MASCYASDSLTRETFEVFDLMKKEGVKGGDVHVVSALVDMYVKNGNFCDARNAFDGMTARNVMSWNTLIVGYAQHGDVEKIQSTILAFLICLDELALPMRLEFSTSQPVACTPDTLGALVGAMYACKGRWLDMASVRKMTTDHCDYKIPGCKGLHTPNESACPINHKPSVPIITLTTGWTWVGWVGFLVYPIRSENK</sequence>
<dbReference type="InterPro" id="IPR011990">
    <property type="entry name" value="TPR-like_helical_dom_sf"/>
</dbReference>
<evidence type="ECO:0000313" key="3">
    <source>
        <dbReference type="EMBL" id="KAE8733315.1"/>
    </source>
</evidence>
<dbReference type="GO" id="GO:0003723">
    <property type="term" value="F:RNA binding"/>
    <property type="evidence" value="ECO:0007669"/>
    <property type="project" value="InterPro"/>
</dbReference>
<keyword evidence="1" id="KW-0677">Repeat</keyword>
<proteinExistence type="predicted"/>
<dbReference type="InterPro" id="IPR002885">
    <property type="entry name" value="PPR_rpt"/>
</dbReference>
<protein>
    <recommendedName>
        <fullName evidence="5">Pentatricopeptide repeat-containing protein</fullName>
    </recommendedName>
</protein>